<evidence type="ECO:0000313" key="9">
    <source>
        <dbReference type="EMBL" id="EXJ84241.1"/>
    </source>
</evidence>
<evidence type="ECO:0000259" key="8">
    <source>
        <dbReference type="PROSITE" id="PS50048"/>
    </source>
</evidence>
<feature type="domain" description="Zn(2)-C6 fungal-type" evidence="8">
    <location>
        <begin position="24"/>
        <end position="56"/>
    </location>
</feature>
<dbReference type="GO" id="GO:0003677">
    <property type="term" value="F:DNA binding"/>
    <property type="evidence" value="ECO:0007669"/>
    <property type="project" value="UniProtKB-KW"/>
</dbReference>
<evidence type="ECO:0000256" key="6">
    <source>
        <dbReference type="ARBA" id="ARBA00023242"/>
    </source>
</evidence>
<reference evidence="9 10" key="1">
    <citation type="submission" date="2013-03" db="EMBL/GenBank/DDBJ databases">
        <title>The Genome Sequence of Capronia epimyces CBS 606.96.</title>
        <authorList>
            <consortium name="The Broad Institute Genomics Platform"/>
            <person name="Cuomo C."/>
            <person name="de Hoog S."/>
            <person name="Gorbushina A."/>
            <person name="Walker B."/>
            <person name="Young S.K."/>
            <person name="Zeng Q."/>
            <person name="Gargeya S."/>
            <person name="Fitzgerald M."/>
            <person name="Haas B."/>
            <person name="Abouelleil A."/>
            <person name="Allen A.W."/>
            <person name="Alvarado L."/>
            <person name="Arachchi H.M."/>
            <person name="Berlin A.M."/>
            <person name="Chapman S.B."/>
            <person name="Gainer-Dewar J."/>
            <person name="Goldberg J."/>
            <person name="Griggs A."/>
            <person name="Gujja S."/>
            <person name="Hansen M."/>
            <person name="Howarth C."/>
            <person name="Imamovic A."/>
            <person name="Ireland A."/>
            <person name="Larimer J."/>
            <person name="McCowan C."/>
            <person name="Murphy C."/>
            <person name="Pearson M."/>
            <person name="Poon T.W."/>
            <person name="Priest M."/>
            <person name="Roberts A."/>
            <person name="Saif S."/>
            <person name="Shea T."/>
            <person name="Sisk P."/>
            <person name="Sykes S."/>
            <person name="Wortman J."/>
            <person name="Nusbaum C."/>
            <person name="Birren B."/>
        </authorList>
    </citation>
    <scope>NUCLEOTIDE SEQUENCE [LARGE SCALE GENOMIC DNA]</scope>
    <source>
        <strain evidence="9 10">CBS 606.96</strain>
    </source>
</reference>
<dbReference type="HOGENOM" id="CLU_006329_4_2_1"/>
<dbReference type="Gene3D" id="4.10.240.10">
    <property type="entry name" value="Zn(2)-C6 fungal-type DNA-binding domain"/>
    <property type="match status" value="1"/>
</dbReference>
<evidence type="ECO:0000256" key="1">
    <source>
        <dbReference type="ARBA" id="ARBA00022723"/>
    </source>
</evidence>
<protein>
    <recommendedName>
        <fullName evidence="8">Zn(2)-C6 fungal-type domain-containing protein</fullName>
    </recommendedName>
</protein>
<dbReference type="InterPro" id="IPR052073">
    <property type="entry name" value="Amide_Lactam_Regulators"/>
</dbReference>
<feature type="compositionally biased region" description="Acidic residues" evidence="7">
    <location>
        <begin position="96"/>
        <end position="105"/>
    </location>
</feature>
<name>W9Y4U1_9EURO</name>
<dbReference type="CDD" id="cd12148">
    <property type="entry name" value="fungal_TF_MHR"/>
    <property type="match status" value="1"/>
</dbReference>
<dbReference type="GO" id="GO:0008270">
    <property type="term" value="F:zinc ion binding"/>
    <property type="evidence" value="ECO:0007669"/>
    <property type="project" value="InterPro"/>
</dbReference>
<dbReference type="eggNOG" id="ENOG502SIAM">
    <property type="taxonomic scope" value="Eukaryota"/>
</dbReference>
<keyword evidence="2" id="KW-0862">Zinc</keyword>
<dbReference type="GO" id="GO:0000981">
    <property type="term" value="F:DNA-binding transcription factor activity, RNA polymerase II-specific"/>
    <property type="evidence" value="ECO:0007669"/>
    <property type="project" value="InterPro"/>
</dbReference>
<dbReference type="GeneID" id="19169026"/>
<dbReference type="PANTHER" id="PTHR47171">
    <property type="entry name" value="FARA-RELATED"/>
    <property type="match status" value="1"/>
</dbReference>
<dbReference type="SMART" id="SM00906">
    <property type="entry name" value="Fungal_trans"/>
    <property type="match status" value="1"/>
</dbReference>
<comment type="caution">
    <text evidence="9">The sequence shown here is derived from an EMBL/GenBank/DDBJ whole genome shotgun (WGS) entry which is preliminary data.</text>
</comment>
<dbReference type="OrthoDB" id="4236860at2759"/>
<dbReference type="Pfam" id="PF04082">
    <property type="entry name" value="Fungal_trans"/>
    <property type="match status" value="1"/>
</dbReference>
<keyword evidence="6" id="KW-0539">Nucleus</keyword>
<dbReference type="GO" id="GO:0006351">
    <property type="term" value="P:DNA-templated transcription"/>
    <property type="evidence" value="ECO:0007669"/>
    <property type="project" value="InterPro"/>
</dbReference>
<organism evidence="9 10">
    <name type="scientific">Capronia epimyces CBS 606.96</name>
    <dbReference type="NCBI Taxonomy" id="1182542"/>
    <lineage>
        <taxon>Eukaryota</taxon>
        <taxon>Fungi</taxon>
        <taxon>Dikarya</taxon>
        <taxon>Ascomycota</taxon>
        <taxon>Pezizomycotina</taxon>
        <taxon>Eurotiomycetes</taxon>
        <taxon>Chaetothyriomycetidae</taxon>
        <taxon>Chaetothyriales</taxon>
        <taxon>Herpotrichiellaceae</taxon>
        <taxon>Capronia</taxon>
    </lineage>
</organism>
<feature type="region of interest" description="Disordered" evidence="7">
    <location>
        <begin position="58"/>
        <end position="117"/>
    </location>
</feature>
<proteinExistence type="predicted"/>
<keyword evidence="5" id="KW-0804">Transcription</keyword>
<evidence type="ECO:0000256" key="4">
    <source>
        <dbReference type="ARBA" id="ARBA00023125"/>
    </source>
</evidence>
<evidence type="ECO:0000256" key="7">
    <source>
        <dbReference type="SAM" id="MobiDB-lite"/>
    </source>
</evidence>
<keyword evidence="3" id="KW-0805">Transcription regulation</keyword>
<gene>
    <name evidence="9" type="ORF">A1O3_04908</name>
</gene>
<keyword evidence="4" id="KW-0238">DNA-binding</keyword>
<feature type="region of interest" description="Disordered" evidence="7">
    <location>
        <begin position="1"/>
        <end position="22"/>
    </location>
</feature>
<dbReference type="InterPro" id="IPR001138">
    <property type="entry name" value="Zn2Cys6_DnaBD"/>
</dbReference>
<dbReference type="PANTHER" id="PTHR47171:SF4">
    <property type="entry name" value="ACETAMIDASE REGULATORY PROTEIN"/>
    <property type="match status" value="1"/>
</dbReference>
<dbReference type="PROSITE" id="PS00463">
    <property type="entry name" value="ZN2_CY6_FUNGAL_1"/>
    <property type="match status" value="1"/>
</dbReference>
<evidence type="ECO:0000313" key="10">
    <source>
        <dbReference type="Proteomes" id="UP000019478"/>
    </source>
</evidence>
<sequence length="692" mass="76677">MDKSRPGAPASASRGPSTRPVKRACVDCHARKVKCDGAINGFPCSNCKSASVQCTVAERRKRKRGNSNGHDARQAAHLAESPQARFPEARSHETAEGEGDGEGEGEGSPKPTAPGYEGDFELAKEHLVDFFTQDLQCNPIRARSTYVGSELANLNYLTRQRSANHHVYHYPCSDIYVPRGFRNSQGPATPNLIPKDAFVLPPAHVSDALIADYFASVHPGFPIIDKDKFLAQYHQSKSSPPILLLQAVCLAGSHVTTSFKNVQDLKAAFFRRAKALLDGRYEADRMHVVQAALLLTWFSDGGDDICANAWWWIGVAARTAIGLGMHREVGHSMMPDTDKRIWRMIWWCLVQFDCLVSLFYGRPQSINLDDCDVPPLQPDDFDSSIDPTPAAFVIQHAKLCATISELVRSHFSAKASRLGISRSDALEVVDRALAEWSMHLPPVLRESSTGLMMDTSPWVPLLHLTYNTVLIQFHRTTSHHANSHARIASSDREICADAASNIIKNFQCLREHGALQSCWFWAPSSLFTAMLQISGELKCHNSILALRYREKYDSGLLSLRKLSRHWLFAVSVLRLFQSNANKPAENTAGLNLTSPSSVIANQLEEDSSLTSVSRAEVMSTSTATAVHSTLGQVPPQEMEWVQPPTLGDTSVGSMHLELNRWQNNLNEWQSLYWSDPLANISLEDILGTFPLE</sequence>
<keyword evidence="10" id="KW-1185">Reference proteome</keyword>
<dbReference type="InterPro" id="IPR036864">
    <property type="entry name" value="Zn2-C6_fun-type_DNA-bd_sf"/>
</dbReference>
<dbReference type="Pfam" id="PF00172">
    <property type="entry name" value="Zn_clus"/>
    <property type="match status" value="1"/>
</dbReference>
<evidence type="ECO:0000256" key="2">
    <source>
        <dbReference type="ARBA" id="ARBA00022833"/>
    </source>
</evidence>
<dbReference type="AlphaFoldDB" id="W9Y4U1"/>
<dbReference type="InterPro" id="IPR007219">
    <property type="entry name" value="XnlR_reg_dom"/>
</dbReference>
<dbReference type="EMBL" id="AMGY01000004">
    <property type="protein sequence ID" value="EXJ84241.1"/>
    <property type="molecule type" value="Genomic_DNA"/>
</dbReference>
<evidence type="ECO:0000256" key="3">
    <source>
        <dbReference type="ARBA" id="ARBA00023015"/>
    </source>
</evidence>
<dbReference type="SMART" id="SM00066">
    <property type="entry name" value="GAL4"/>
    <property type="match status" value="1"/>
</dbReference>
<dbReference type="Proteomes" id="UP000019478">
    <property type="component" value="Unassembled WGS sequence"/>
</dbReference>
<keyword evidence="1" id="KW-0479">Metal-binding</keyword>
<evidence type="ECO:0000256" key="5">
    <source>
        <dbReference type="ARBA" id="ARBA00023163"/>
    </source>
</evidence>
<dbReference type="RefSeq" id="XP_007733226.1">
    <property type="nucleotide sequence ID" value="XM_007735036.1"/>
</dbReference>
<accession>W9Y4U1</accession>
<dbReference type="CDD" id="cd00067">
    <property type="entry name" value="GAL4"/>
    <property type="match status" value="1"/>
</dbReference>
<dbReference type="SUPFAM" id="SSF57701">
    <property type="entry name" value="Zn2/Cys6 DNA-binding domain"/>
    <property type="match status" value="1"/>
</dbReference>
<dbReference type="STRING" id="1182542.W9Y4U1"/>
<dbReference type="PROSITE" id="PS50048">
    <property type="entry name" value="ZN2_CY6_FUNGAL_2"/>
    <property type="match status" value="1"/>
</dbReference>